<dbReference type="InterPro" id="IPR058353">
    <property type="entry name" value="DUF8040"/>
</dbReference>
<evidence type="ECO:0000313" key="3">
    <source>
        <dbReference type="Proteomes" id="UP001295794"/>
    </source>
</evidence>
<organism evidence="2 3">
    <name type="scientific">Mycena citricolor</name>
    <dbReference type="NCBI Taxonomy" id="2018698"/>
    <lineage>
        <taxon>Eukaryota</taxon>
        <taxon>Fungi</taxon>
        <taxon>Dikarya</taxon>
        <taxon>Basidiomycota</taxon>
        <taxon>Agaricomycotina</taxon>
        <taxon>Agaricomycetes</taxon>
        <taxon>Agaricomycetidae</taxon>
        <taxon>Agaricales</taxon>
        <taxon>Marasmiineae</taxon>
        <taxon>Mycenaceae</taxon>
        <taxon>Mycena</taxon>
    </lineage>
</organism>
<dbReference type="Proteomes" id="UP001295794">
    <property type="component" value="Unassembled WGS sequence"/>
</dbReference>
<dbReference type="EMBL" id="CAVNYO010000423">
    <property type="protein sequence ID" value="CAK5278565.1"/>
    <property type="molecule type" value="Genomic_DNA"/>
</dbReference>
<comment type="caution">
    <text evidence="2">The sequence shown here is derived from an EMBL/GenBank/DDBJ whole genome shotgun (WGS) entry which is preliminary data.</text>
</comment>
<proteinExistence type="predicted"/>
<accession>A0AAD2HNB6</accession>
<evidence type="ECO:0000313" key="2">
    <source>
        <dbReference type="EMBL" id="CAK5278565.1"/>
    </source>
</evidence>
<dbReference type="AlphaFoldDB" id="A0AAD2HNB6"/>
<dbReference type="PANTHER" id="PTHR22930">
    <property type="match status" value="1"/>
</dbReference>
<keyword evidence="3" id="KW-1185">Reference proteome</keyword>
<feature type="domain" description="DUF8040" evidence="1">
    <location>
        <begin position="2"/>
        <end position="54"/>
    </location>
</feature>
<dbReference type="PANTHER" id="PTHR22930:SF221">
    <property type="entry name" value="NUCLEASE HARBI1"/>
    <property type="match status" value="1"/>
</dbReference>
<evidence type="ECO:0000259" key="1">
    <source>
        <dbReference type="Pfam" id="PF26138"/>
    </source>
</evidence>
<dbReference type="InterPro" id="IPR045249">
    <property type="entry name" value="HARBI1-like"/>
</dbReference>
<protein>
    <recommendedName>
        <fullName evidence="1">DUF8040 domain-containing protein</fullName>
    </recommendedName>
</protein>
<name>A0AAD2HNB6_9AGAR</name>
<gene>
    <name evidence="2" type="ORF">MYCIT1_LOCUS27981</name>
</gene>
<dbReference type="Pfam" id="PF26138">
    <property type="entry name" value="DUF8040"/>
    <property type="match status" value="1"/>
</dbReference>
<sequence length="108" mass="12181">MSGLSNSKYVMGKGKLGIFLYFVCTGATSQMLQERFQRSADRISKSVHTVLEWLVGTFYKKYVDLPLDQTPPEVKSNPKFYPYFCNCRGAIDGSHFCTWIAAEAAACY</sequence>
<reference evidence="2" key="1">
    <citation type="submission" date="2023-11" db="EMBL/GenBank/DDBJ databases">
        <authorList>
            <person name="De Vega J J."/>
            <person name="De Vega J J."/>
        </authorList>
    </citation>
    <scope>NUCLEOTIDE SEQUENCE</scope>
</reference>